<sequence length="222" mass="23695">MLATVGLLAACANGAQLGEERGELENFRLCYNIVTTNDAVQGPLSREADLEVFSDLIRAEVDRRFGRYDGDRLYHIAIHIDAYVLAVPGVPLVASPRSALIMSVNVWDDAAGEVLNDEHKQMTVLESLSGSSVVGSGLTQSAEEQMQTLSQNAAIRIENWLVENPQWFETAADGDDAASDADAEATDEAVGEAAGDDTAEDDALAEAPRPARAASEDRCAQS</sequence>
<comment type="caution">
    <text evidence="2">The sequence shown here is derived from an EMBL/GenBank/DDBJ whole genome shotgun (WGS) entry which is preliminary data.</text>
</comment>
<dbReference type="AlphaFoldDB" id="A0A2T8HUR1"/>
<evidence type="ECO:0000313" key="2">
    <source>
        <dbReference type="EMBL" id="PVH29197.1"/>
    </source>
</evidence>
<gene>
    <name evidence="2" type="ORF">DDE20_09280</name>
</gene>
<dbReference type="Proteomes" id="UP000245911">
    <property type="component" value="Unassembled WGS sequence"/>
</dbReference>
<feature type="compositionally biased region" description="Acidic residues" evidence="1">
    <location>
        <begin position="173"/>
        <end position="204"/>
    </location>
</feature>
<feature type="region of interest" description="Disordered" evidence="1">
    <location>
        <begin position="173"/>
        <end position="222"/>
    </location>
</feature>
<evidence type="ECO:0000313" key="3">
    <source>
        <dbReference type="Proteomes" id="UP000245911"/>
    </source>
</evidence>
<name>A0A2T8HUR1_9RHOB</name>
<accession>A0A2T8HUR1</accession>
<keyword evidence="3" id="KW-1185">Reference proteome</keyword>
<organism evidence="2 3">
    <name type="scientific">Pararhodobacter oceanensis</name>
    <dbReference type="NCBI Taxonomy" id="2172121"/>
    <lineage>
        <taxon>Bacteria</taxon>
        <taxon>Pseudomonadati</taxon>
        <taxon>Pseudomonadota</taxon>
        <taxon>Alphaproteobacteria</taxon>
        <taxon>Rhodobacterales</taxon>
        <taxon>Paracoccaceae</taxon>
        <taxon>Pararhodobacter</taxon>
    </lineage>
</organism>
<protein>
    <submittedName>
        <fullName evidence="2">Uncharacterized protein</fullName>
    </submittedName>
</protein>
<proteinExistence type="predicted"/>
<dbReference type="EMBL" id="QDKM01000003">
    <property type="protein sequence ID" value="PVH29197.1"/>
    <property type="molecule type" value="Genomic_DNA"/>
</dbReference>
<reference evidence="2 3" key="1">
    <citation type="submission" date="2018-04" db="EMBL/GenBank/DDBJ databases">
        <title>Pararhodobacter oceanense sp. nov., isolated from marine intertidal sediment.</title>
        <authorList>
            <person name="Wang X.-L."/>
            <person name="Du Z.-J."/>
        </authorList>
    </citation>
    <scope>NUCLEOTIDE SEQUENCE [LARGE SCALE GENOMIC DNA]</scope>
    <source>
        <strain evidence="2 3">AM505</strain>
    </source>
</reference>
<evidence type="ECO:0000256" key="1">
    <source>
        <dbReference type="SAM" id="MobiDB-lite"/>
    </source>
</evidence>